<organism evidence="7 8">
    <name type="scientific">Niallia oryzisoli</name>
    <dbReference type="NCBI Taxonomy" id="1737571"/>
    <lineage>
        <taxon>Bacteria</taxon>
        <taxon>Bacillati</taxon>
        <taxon>Bacillota</taxon>
        <taxon>Bacilli</taxon>
        <taxon>Bacillales</taxon>
        <taxon>Bacillaceae</taxon>
        <taxon>Niallia</taxon>
    </lineage>
</organism>
<sequence>MYQGVETFGEVVKTQALRFGERRFIRFEKEDLSYKEFHEGGNQAANLLLGLGVQKGDRCAVMLQSNPAFLISWLGIARIGGIEVPINTGLRGDLLAFILNQAQCKVLIIQHEWIDRLKQIQNSLHYLERVLVVGEGEHEFDSFDHLLAQSSREEVMIDVRPTDPSLILFTSGTTGPSKGAILSHKANFALSRSCIDIMNYREEDRLFTVFPLYHVNARYSTILAALISLSDVVMHNKFSASRFWDICRAEGITTFTYMGTLITILLKQPKRDDDRDNPVRMIQGAPCPAEIYDEFRERFNIEITEAYGSTEVGICLANRAKSFRKGSCGKIIPIFDVKIQDDEGNECPPNITGEIVVRPKEPSIMFSGYFGMEEETVNVFRDLWFHTGDRGMVDEDGYFYFIDRKKDVVRRRGENISSYEVERVLNDHPAVHESAIVGVPSELTEEEVLAVIKLQAGAELEPEELLSFCEHRLPHFSVPRYIRFIKEFPKTPSQRIEKYKLRKEGITSDTWDREAVGYKVMK</sequence>
<protein>
    <submittedName>
        <fullName evidence="7">AMP-binding protein</fullName>
    </submittedName>
</protein>
<keyword evidence="2" id="KW-0436">Ligase</keyword>
<dbReference type="PROSITE" id="PS00455">
    <property type="entry name" value="AMP_BINDING"/>
    <property type="match status" value="1"/>
</dbReference>
<dbReference type="PANTHER" id="PTHR43107">
    <property type="entry name" value="LONG-CHAIN FATTY ACID TRANSPORT PROTEIN"/>
    <property type="match status" value="1"/>
</dbReference>
<evidence type="ECO:0000259" key="6">
    <source>
        <dbReference type="Pfam" id="PF13193"/>
    </source>
</evidence>
<dbReference type="Gene3D" id="3.40.50.12780">
    <property type="entry name" value="N-terminal domain of ligase-like"/>
    <property type="match status" value="1"/>
</dbReference>
<accession>A0ABZ2CC87</accession>
<dbReference type="Gene3D" id="3.30.300.30">
    <property type="match status" value="1"/>
</dbReference>
<keyword evidence="3" id="KW-0547">Nucleotide-binding</keyword>
<dbReference type="InterPro" id="IPR045851">
    <property type="entry name" value="AMP-bd_C_sf"/>
</dbReference>
<evidence type="ECO:0000256" key="4">
    <source>
        <dbReference type="ARBA" id="ARBA00022840"/>
    </source>
</evidence>
<keyword evidence="8" id="KW-1185">Reference proteome</keyword>
<dbReference type="PANTHER" id="PTHR43107:SF15">
    <property type="entry name" value="FATTY ACID TRANSPORT PROTEIN 3, ISOFORM A"/>
    <property type="match status" value="1"/>
</dbReference>
<dbReference type="InterPro" id="IPR025110">
    <property type="entry name" value="AMP-bd_C"/>
</dbReference>
<feature type="domain" description="AMP-binding enzyme C-terminal" evidence="6">
    <location>
        <begin position="420"/>
        <end position="493"/>
    </location>
</feature>
<evidence type="ECO:0000256" key="3">
    <source>
        <dbReference type="ARBA" id="ARBA00022741"/>
    </source>
</evidence>
<proteinExistence type="inferred from homology"/>
<keyword evidence="4" id="KW-0067">ATP-binding</keyword>
<evidence type="ECO:0000256" key="2">
    <source>
        <dbReference type="ARBA" id="ARBA00022598"/>
    </source>
</evidence>
<gene>
    <name evidence="7" type="ORF">R4Z09_19960</name>
</gene>
<dbReference type="Pfam" id="PF00501">
    <property type="entry name" value="AMP-binding"/>
    <property type="match status" value="1"/>
</dbReference>
<evidence type="ECO:0000256" key="1">
    <source>
        <dbReference type="ARBA" id="ARBA00006432"/>
    </source>
</evidence>
<feature type="domain" description="AMP-dependent synthetase/ligase" evidence="5">
    <location>
        <begin position="13"/>
        <end position="370"/>
    </location>
</feature>
<dbReference type="InterPro" id="IPR000873">
    <property type="entry name" value="AMP-dep_synth/lig_dom"/>
</dbReference>
<reference evidence="7 8" key="1">
    <citation type="submission" date="2023-10" db="EMBL/GenBank/DDBJ databases">
        <title>Niallia locisalis sp.nov. isolated from a salt pond sample.</title>
        <authorList>
            <person name="Li X.-J."/>
            <person name="Dong L."/>
        </authorList>
    </citation>
    <scope>NUCLEOTIDE SEQUENCE [LARGE SCALE GENOMIC DNA]</scope>
    <source>
        <strain evidence="7 8">DSM 29761</strain>
    </source>
</reference>
<dbReference type="Pfam" id="PF13193">
    <property type="entry name" value="AMP-binding_C"/>
    <property type="match status" value="1"/>
</dbReference>
<evidence type="ECO:0000313" key="7">
    <source>
        <dbReference type="EMBL" id="WVX79550.1"/>
    </source>
</evidence>
<evidence type="ECO:0000313" key="8">
    <source>
        <dbReference type="Proteomes" id="UP001357223"/>
    </source>
</evidence>
<dbReference type="RefSeq" id="WP_338448484.1">
    <property type="nucleotide sequence ID" value="NZ_CP137640.1"/>
</dbReference>
<comment type="similarity">
    <text evidence="1">Belongs to the ATP-dependent AMP-binding enzyme family.</text>
</comment>
<name>A0ABZ2CC87_9BACI</name>
<evidence type="ECO:0000259" key="5">
    <source>
        <dbReference type="Pfam" id="PF00501"/>
    </source>
</evidence>
<dbReference type="SUPFAM" id="SSF56801">
    <property type="entry name" value="Acetyl-CoA synthetase-like"/>
    <property type="match status" value="1"/>
</dbReference>
<dbReference type="InterPro" id="IPR042099">
    <property type="entry name" value="ANL_N_sf"/>
</dbReference>
<dbReference type="Proteomes" id="UP001357223">
    <property type="component" value="Chromosome"/>
</dbReference>
<dbReference type="InterPro" id="IPR020845">
    <property type="entry name" value="AMP-binding_CS"/>
</dbReference>
<dbReference type="EMBL" id="CP137640">
    <property type="protein sequence ID" value="WVX79550.1"/>
    <property type="molecule type" value="Genomic_DNA"/>
</dbReference>